<keyword evidence="3 8" id="KW-0732">Signal</keyword>
<keyword evidence="6" id="KW-1015">Disulfide bond</keyword>
<dbReference type="SMART" id="SM00406">
    <property type="entry name" value="IGv"/>
    <property type="match status" value="2"/>
</dbReference>
<dbReference type="InterPro" id="IPR003599">
    <property type="entry name" value="Ig_sub"/>
</dbReference>
<evidence type="ECO:0000256" key="7">
    <source>
        <dbReference type="ARBA" id="ARBA00023180"/>
    </source>
</evidence>
<evidence type="ECO:0000256" key="2">
    <source>
        <dbReference type="ARBA" id="ARBA00022475"/>
    </source>
</evidence>
<dbReference type="InterPro" id="IPR013106">
    <property type="entry name" value="Ig_V-set"/>
</dbReference>
<keyword evidence="11" id="KW-1185">Reference proteome</keyword>
<dbReference type="GO" id="GO:0009617">
    <property type="term" value="P:response to bacterium"/>
    <property type="evidence" value="ECO:0007669"/>
    <property type="project" value="TreeGrafter"/>
</dbReference>
<dbReference type="GO" id="GO:0005886">
    <property type="term" value="C:plasma membrane"/>
    <property type="evidence" value="ECO:0007669"/>
    <property type="project" value="UniProtKB-SubCell"/>
</dbReference>
<name>A0A8D0AKW9_SANLU</name>
<feature type="signal peptide" evidence="8">
    <location>
        <begin position="1"/>
        <end position="18"/>
    </location>
</feature>
<evidence type="ECO:0000256" key="1">
    <source>
        <dbReference type="ARBA" id="ARBA00004236"/>
    </source>
</evidence>
<dbReference type="Proteomes" id="UP000694568">
    <property type="component" value="Unplaced"/>
</dbReference>
<dbReference type="GeneTree" id="ENSGT00950000182968"/>
<reference evidence="10" key="2">
    <citation type="submission" date="2025-09" db="UniProtKB">
        <authorList>
            <consortium name="Ensembl"/>
        </authorList>
    </citation>
    <scope>IDENTIFICATION</scope>
</reference>
<dbReference type="Gene3D" id="2.60.40.10">
    <property type="entry name" value="Immunoglobulins"/>
    <property type="match status" value="2"/>
</dbReference>
<dbReference type="PROSITE" id="PS50835">
    <property type="entry name" value="IG_LIKE"/>
    <property type="match status" value="2"/>
</dbReference>
<dbReference type="GO" id="GO:0002376">
    <property type="term" value="P:immune system process"/>
    <property type="evidence" value="ECO:0007669"/>
    <property type="project" value="UniProtKB-KW"/>
</dbReference>
<dbReference type="SUPFAM" id="SSF48726">
    <property type="entry name" value="Immunoglobulin"/>
    <property type="match status" value="2"/>
</dbReference>
<evidence type="ECO:0000256" key="4">
    <source>
        <dbReference type="ARBA" id="ARBA00022859"/>
    </source>
</evidence>
<accession>A0A8D0AKW9</accession>
<dbReference type="Ensembl" id="ENSSLUT00000057514.1">
    <property type="protein sequence ID" value="ENSSLUP00000055878.1"/>
    <property type="gene ID" value="ENSSLUG00000024129.1"/>
</dbReference>
<keyword evidence="2" id="KW-1003">Cell membrane</keyword>
<evidence type="ECO:0000259" key="9">
    <source>
        <dbReference type="PROSITE" id="PS50835"/>
    </source>
</evidence>
<organism evidence="10 11">
    <name type="scientific">Sander lucioperca</name>
    <name type="common">Pike-perch</name>
    <name type="synonym">Perca lucioperca</name>
    <dbReference type="NCBI Taxonomy" id="283035"/>
    <lineage>
        <taxon>Eukaryota</taxon>
        <taxon>Metazoa</taxon>
        <taxon>Chordata</taxon>
        <taxon>Craniata</taxon>
        <taxon>Vertebrata</taxon>
        <taxon>Euteleostomi</taxon>
        <taxon>Actinopterygii</taxon>
        <taxon>Neopterygii</taxon>
        <taxon>Teleostei</taxon>
        <taxon>Neoteleostei</taxon>
        <taxon>Acanthomorphata</taxon>
        <taxon>Eupercaria</taxon>
        <taxon>Perciformes</taxon>
        <taxon>Percoidei</taxon>
        <taxon>Percidae</taxon>
        <taxon>Luciopercinae</taxon>
        <taxon>Sander</taxon>
    </lineage>
</organism>
<evidence type="ECO:0000313" key="11">
    <source>
        <dbReference type="Proteomes" id="UP000694568"/>
    </source>
</evidence>
<comment type="subcellular location">
    <subcellularLocation>
        <location evidence="1">Cell membrane</location>
    </subcellularLocation>
</comment>
<evidence type="ECO:0000313" key="10">
    <source>
        <dbReference type="Ensembl" id="ENSSLUP00000055878.1"/>
    </source>
</evidence>
<dbReference type="CDD" id="cd00099">
    <property type="entry name" value="IgV"/>
    <property type="match status" value="1"/>
</dbReference>
<feature type="domain" description="Ig-like" evidence="9">
    <location>
        <begin position="27"/>
        <end position="104"/>
    </location>
</feature>
<dbReference type="PANTHER" id="PTHR19433">
    <property type="entry name" value="T-CELL RECEPTOR ALPHA CHAIN V REGION-RELATED"/>
    <property type="match status" value="1"/>
</dbReference>
<dbReference type="Pfam" id="PF07686">
    <property type="entry name" value="V-set"/>
    <property type="match status" value="2"/>
</dbReference>
<keyword evidence="4" id="KW-0391">Immunity</keyword>
<protein>
    <recommendedName>
        <fullName evidence="9">Ig-like domain-containing protein</fullName>
    </recommendedName>
</protein>
<dbReference type="InterPro" id="IPR013783">
    <property type="entry name" value="Ig-like_fold"/>
</dbReference>
<evidence type="ECO:0000256" key="3">
    <source>
        <dbReference type="ARBA" id="ARBA00022729"/>
    </source>
</evidence>
<proteinExistence type="predicted"/>
<dbReference type="AlphaFoldDB" id="A0A8D0AKW9"/>
<evidence type="ECO:0000256" key="8">
    <source>
        <dbReference type="SAM" id="SignalP"/>
    </source>
</evidence>
<dbReference type="SMART" id="SM00409">
    <property type="entry name" value="IG"/>
    <property type="match status" value="2"/>
</dbReference>
<evidence type="ECO:0000256" key="6">
    <source>
        <dbReference type="ARBA" id="ARBA00023157"/>
    </source>
</evidence>
<dbReference type="InterPro" id="IPR007110">
    <property type="entry name" value="Ig-like_dom"/>
</dbReference>
<dbReference type="PANTHER" id="PTHR19433:SF133">
    <property type="entry name" value="IMMUNE-TYPE RECEPTOR 5 PRECURSOR-RELATED"/>
    <property type="match status" value="1"/>
</dbReference>
<feature type="chain" id="PRO_5034701185" description="Ig-like domain-containing protein" evidence="8">
    <location>
        <begin position="19"/>
        <end position="333"/>
    </location>
</feature>
<dbReference type="InterPro" id="IPR036179">
    <property type="entry name" value="Ig-like_dom_sf"/>
</dbReference>
<keyword evidence="7" id="KW-0325">Glycoprotein</keyword>
<keyword evidence="5" id="KW-0472">Membrane</keyword>
<gene>
    <name evidence="10" type="primary">LOC116064079</name>
</gene>
<dbReference type="InterPro" id="IPR052051">
    <property type="entry name" value="TCR_complex_component"/>
</dbReference>
<evidence type="ECO:0000256" key="5">
    <source>
        <dbReference type="ARBA" id="ARBA00023136"/>
    </source>
</evidence>
<sequence length="333" mass="36836">VFCYFIFLYFLIFDVSQPAAFQAVELGHTVTFTCYIKSAARTRVWYTLNTERRLQLLASTDTLYNLTIFEDKSHRYEVQLDHISSLLTIPRTTWEDVGTYYCGVMDLRDIQFGQGTFLMIKGANPISDSGVQQRESEPVQPGDSVTLSCSVHTGRCAAEHISVTWLKNSHHSAPQMIYYSGNKICQRTESGETSCVYELLLRNLSSDDAGTFYCVLTSCGQTLFGNGTRIIVHNVAFTESVDLSPTVITLMLSNTVLGIGTLVLVWKLCKNHKKDPTAASGSRDGSLEANQPGDAVMYAAVCSAPRGSSCRTAPVEYGSDAVVYSHIKYSQQD</sequence>
<reference evidence="10" key="1">
    <citation type="submission" date="2025-08" db="UniProtKB">
        <authorList>
            <consortium name="Ensembl"/>
        </authorList>
    </citation>
    <scope>IDENTIFICATION</scope>
</reference>
<feature type="domain" description="Ig-like" evidence="9">
    <location>
        <begin position="125"/>
        <end position="218"/>
    </location>
</feature>